<dbReference type="InterPro" id="IPR011990">
    <property type="entry name" value="TPR-like_helical_dom_sf"/>
</dbReference>
<dbReference type="PANTHER" id="PTHR44858">
    <property type="entry name" value="TETRATRICOPEPTIDE REPEAT PROTEIN 6"/>
    <property type="match status" value="1"/>
</dbReference>
<keyword evidence="1" id="KW-0677">Repeat</keyword>
<dbReference type="InterPro" id="IPR050498">
    <property type="entry name" value="Ycf3"/>
</dbReference>
<evidence type="ECO:0000256" key="1">
    <source>
        <dbReference type="ARBA" id="ARBA00022737"/>
    </source>
</evidence>
<feature type="signal peptide" evidence="4">
    <location>
        <begin position="1"/>
        <end position="18"/>
    </location>
</feature>
<dbReference type="Pfam" id="PF13432">
    <property type="entry name" value="TPR_16"/>
    <property type="match status" value="3"/>
</dbReference>
<feature type="region of interest" description="Disordered" evidence="3">
    <location>
        <begin position="928"/>
        <end position="951"/>
    </location>
</feature>
<reference evidence="5 6" key="1">
    <citation type="submission" date="2017-03" db="EMBL/GenBank/DDBJ databases">
        <authorList>
            <person name="Afonso C.L."/>
            <person name="Miller P.J."/>
            <person name="Scott M.A."/>
            <person name="Spackman E."/>
            <person name="Goraichik I."/>
            <person name="Dimitrov K.M."/>
            <person name="Suarez D.L."/>
            <person name="Swayne D.E."/>
        </authorList>
    </citation>
    <scope>NUCLEOTIDE SEQUENCE [LARGE SCALE GENOMIC DNA]</scope>
    <source>
        <strain evidence="5">Genome sequencing of Nitrospira japonica strain NJ11</strain>
    </source>
</reference>
<dbReference type="EMBL" id="LT828648">
    <property type="protein sequence ID" value="SLM48972.1"/>
    <property type="molecule type" value="Genomic_DNA"/>
</dbReference>
<evidence type="ECO:0000256" key="4">
    <source>
        <dbReference type="SAM" id="SignalP"/>
    </source>
</evidence>
<dbReference type="SUPFAM" id="SSF48452">
    <property type="entry name" value="TPR-like"/>
    <property type="match status" value="2"/>
</dbReference>
<name>A0A1W1I7H5_9BACT</name>
<proteinExistence type="predicted"/>
<evidence type="ECO:0000256" key="2">
    <source>
        <dbReference type="ARBA" id="ARBA00022803"/>
    </source>
</evidence>
<accession>A0A1W1I7H5</accession>
<gene>
    <name evidence="5" type="ORF">NSJP_2805</name>
</gene>
<keyword evidence="4" id="KW-0732">Signal</keyword>
<dbReference type="AlphaFoldDB" id="A0A1W1I7H5"/>
<dbReference type="KEGG" id="nja:NSJP_2805"/>
<dbReference type="OrthoDB" id="415285at2"/>
<dbReference type="SMART" id="SM00028">
    <property type="entry name" value="TPR"/>
    <property type="match status" value="8"/>
</dbReference>
<keyword evidence="2" id="KW-0802">TPR repeat</keyword>
<dbReference type="PANTHER" id="PTHR44858:SF1">
    <property type="entry name" value="UDP-N-ACETYLGLUCOSAMINE--PEPTIDE N-ACETYLGLUCOSAMINYLTRANSFERASE SPINDLY-RELATED"/>
    <property type="match status" value="1"/>
</dbReference>
<dbReference type="Proteomes" id="UP000192042">
    <property type="component" value="Chromosome I"/>
</dbReference>
<dbReference type="Gene3D" id="1.25.40.10">
    <property type="entry name" value="Tetratricopeptide repeat domain"/>
    <property type="match status" value="6"/>
</dbReference>
<sequence length="1070" mass="116810">MASPLPASLLCMAAIVLAAIPAESGIQPTAAGSYVDGLDALNEGRWRDAASAFTKALETAADNPDSLLARGVAATLAEDFSNALNDLQRAQRLGYRGREPELWLSVAEAMSGTVISPDHALGGGPRGVPSGPVVVLLPGHLAQGQDEYTTEYGSFILYELGQAYQDHRVAADKGGTKSPEMRQAMLKAGQLFAENNYRRPELASISTARAKQASDGNATPKNSMAHVARALAGAPGDPDTHYQAGKLWLEAGRPVSARKEFTIALTFKTDLSDAYLGRATAAARMGDEQRMAADLDIYKKLGGWFATRSARSAVESELSTHAVRGSADKYVNELQDAAASGKPLEHLVAIATSVHRAKGPQRLRYDELYQDRLRILDDAVRENPKNPDKLVDLATYFIEEAEVRGEKVEPRRALEPYRFQVSRKQELQRGIRIAEQALAMNPKHVGAMMQKAIALTGLGELNQADQLADQALNVSGSNPDALSLYARFRAMRANQMSNEAWNLRQERCTSSTSENRRSDGITEVVKKTSCIQPSQADLQRADQLDAAAAEFRRRARAAMEKAISVTKGTVEGLLLQADLALWDGKTDQAQGAFEQAVKLNPKSLVAQQRLVQHYARTGQLQQAEEQQLIFANLFQTTAAPLLRLTWRNTEKALWQAGKGSLARATRTDPEDARIPAYLGVIAEAEGKTEEAVAHYRAALALEEARLQLDEQKPEAGRVLGRDAFEFGLATQARFHLARRLQKTGSLQEALTHYQAVLDYEKRMSSGFESREMFNALWPDQQPEGGALVVGPTNAATLVAEAHLQTGKILSAMGKHDESIEHLRTAAMFGPLKMADRPKLGDGYGHTNFGGVAGVPAQEAQILLAKELIAKGDAQGARAVLFEAGNGAPDHLRKEINDINMAMLRLPPPPYHDPYADTKEEQVRIEELKSQQERRLREQTERNTQQQAQRDRTLARRAVAGLPPLATVVPSLVGRWKMVPDNPSAQERRLTIGRDSRYTLVTPGDGSTRSGTAYLQGKRQGRRNTTDPSNGQILLYDDQSGQVGSMWFELTGDGAVQLTGASGTRYTTTRE</sequence>
<organism evidence="5 6">
    <name type="scientific">Nitrospira japonica</name>
    <dbReference type="NCBI Taxonomy" id="1325564"/>
    <lineage>
        <taxon>Bacteria</taxon>
        <taxon>Pseudomonadati</taxon>
        <taxon>Nitrospirota</taxon>
        <taxon>Nitrospiria</taxon>
        <taxon>Nitrospirales</taxon>
        <taxon>Nitrospiraceae</taxon>
        <taxon>Nitrospira</taxon>
    </lineage>
</organism>
<dbReference type="RefSeq" id="WP_080887282.1">
    <property type="nucleotide sequence ID" value="NZ_LT828648.1"/>
</dbReference>
<evidence type="ECO:0000256" key="3">
    <source>
        <dbReference type="SAM" id="MobiDB-lite"/>
    </source>
</evidence>
<protein>
    <recommendedName>
        <fullName evidence="7">Tetratricopeptide repeat protein</fullName>
    </recommendedName>
</protein>
<dbReference type="InterPro" id="IPR019734">
    <property type="entry name" value="TPR_rpt"/>
</dbReference>
<feature type="chain" id="PRO_5012709512" description="Tetratricopeptide repeat protein" evidence="4">
    <location>
        <begin position="19"/>
        <end position="1070"/>
    </location>
</feature>
<evidence type="ECO:0008006" key="7">
    <source>
        <dbReference type="Google" id="ProtNLM"/>
    </source>
</evidence>
<keyword evidence="6" id="KW-1185">Reference proteome</keyword>
<feature type="compositionally biased region" description="Basic and acidic residues" evidence="3">
    <location>
        <begin position="928"/>
        <end position="940"/>
    </location>
</feature>
<evidence type="ECO:0000313" key="5">
    <source>
        <dbReference type="EMBL" id="SLM48972.1"/>
    </source>
</evidence>
<dbReference type="STRING" id="1325564.NSJP_2805"/>
<feature type="region of interest" description="Disordered" evidence="3">
    <location>
        <begin position="997"/>
        <end position="1031"/>
    </location>
</feature>
<evidence type="ECO:0000313" key="6">
    <source>
        <dbReference type="Proteomes" id="UP000192042"/>
    </source>
</evidence>